<feature type="compositionally biased region" description="Low complexity" evidence="11">
    <location>
        <begin position="100"/>
        <end position="136"/>
    </location>
</feature>
<feature type="domain" description="Clp1 P-loop" evidence="12">
    <location>
        <begin position="524"/>
        <end position="685"/>
    </location>
</feature>
<dbReference type="FunCoup" id="A0A163ITA9">
    <property type="interactions" value="341"/>
</dbReference>
<evidence type="ECO:0000256" key="9">
    <source>
        <dbReference type="ARBA" id="ARBA00022840"/>
    </source>
</evidence>
<accession>A0A163ITA9</accession>
<keyword evidence="10" id="KW-0539">Nucleus</keyword>
<dbReference type="InterPro" id="IPR027417">
    <property type="entry name" value="P-loop_NTPase"/>
</dbReference>
<evidence type="ECO:0000256" key="11">
    <source>
        <dbReference type="SAM" id="MobiDB-lite"/>
    </source>
</evidence>
<evidence type="ECO:0000256" key="7">
    <source>
        <dbReference type="ARBA" id="ARBA00022741"/>
    </source>
</evidence>
<feature type="compositionally biased region" description="Acidic residues" evidence="11">
    <location>
        <begin position="252"/>
        <end position="264"/>
    </location>
</feature>
<evidence type="ECO:0000256" key="1">
    <source>
        <dbReference type="ARBA" id="ARBA00004604"/>
    </source>
</evidence>
<dbReference type="Pfam" id="PF25467">
    <property type="entry name" value="NOL9_C"/>
    <property type="match status" value="1"/>
</dbReference>
<dbReference type="InterPro" id="IPR057570">
    <property type="entry name" value="NOL9_C"/>
</dbReference>
<dbReference type="CDD" id="cd00882">
    <property type="entry name" value="Ras_like_GTPase"/>
    <property type="match status" value="1"/>
</dbReference>
<feature type="compositionally biased region" description="Basic residues" evidence="11">
    <location>
        <begin position="1"/>
        <end position="18"/>
    </location>
</feature>
<feature type="compositionally biased region" description="Pro residues" evidence="11">
    <location>
        <begin position="234"/>
        <end position="244"/>
    </location>
</feature>
<dbReference type="Gene3D" id="3.40.50.300">
    <property type="entry name" value="P-loop containing nucleotide triphosphate hydrolases"/>
    <property type="match status" value="1"/>
</dbReference>
<evidence type="ECO:0000256" key="8">
    <source>
        <dbReference type="ARBA" id="ARBA00022777"/>
    </source>
</evidence>
<keyword evidence="8" id="KW-0418">Kinase</keyword>
<organism evidence="14">
    <name type="scientific">Absidia glauca</name>
    <name type="common">Pin mould</name>
    <dbReference type="NCBI Taxonomy" id="4829"/>
    <lineage>
        <taxon>Eukaryota</taxon>
        <taxon>Fungi</taxon>
        <taxon>Fungi incertae sedis</taxon>
        <taxon>Mucoromycota</taxon>
        <taxon>Mucoromycotina</taxon>
        <taxon>Mucoromycetes</taxon>
        <taxon>Mucorales</taxon>
        <taxon>Cunninghamellaceae</taxon>
        <taxon>Absidia</taxon>
    </lineage>
</organism>
<keyword evidence="6" id="KW-0808">Transferase</keyword>
<sequence length="956" mass="105720">MPTTRRGRKTTKTAPKRRSSFDTAMEIPMATKKRILESSTLNYDMKISIPVITSKIPSLRDFKASKRKENNTMDHDTTFDSDTTPLAVLTDASDSEDGVSSTTTTTPLSALEAPTASSPSSPPSTSSDTLAAAAPPVNQMSALGARRAKQLPATIKQHQESPPATTPRSLSNDQETPASKPMSALKAWRAKQLAAAATEGTADSDDHNNAIGIQDITATTIGPDRLPTKIYNSPSPPPQSPSPLPVVYSDMEKDDDDNDNEDEFATPYEQSEVDDMEDQDTDKATAAAALAAEKKAQALERIRLKDATKLLDPSSVSTYSSDNVIAFKHNGETCYCIGFEKGQQLVFIGYALIGAILGSVDIGGATISSPINHPDEPAPVPFFPVFSPRTSALMVVRSIPHEPSTTTSTFDSTFSDLATVLEPFKSKWATFESAVVVKSLEWCGADQLESILPSFRNLFRLGTKYSYELNNGDFYKPMVGFQPIVKATPEVRALKHEPSWVEGIDQVIGYEQAQGAPSVSMICGTKNAGKSSFARFMVNRLLKCHQRVAYLETDVGQTEFTPSGLVSLHIVDTPLLGPPFTRPNLECKRSFYIGANTPKNDPIYYQNCIHELIKVYREEAMKWVGDEDEDSPLYHYLPLVVNTHGWVKGLGYDLLFLLMEDVAPTHVFGFGDFASTGYSMPPDFEERTMAILLEQQHHRRDHQQRLIRLDKAALPAIALTPTTPNSRQRQQRPTTMADKHTAADLRQLMFISYMYQDPHVFGTRTNDQRSWWRTNLRLVDRIPWTIDWRHHLKGIWVLFDDVPSSQILYALNGSLVGLVGDIHTEDDKSAPPPIEQQQTNETIPPRYYSPMTTAPPNPTTTTCYGLGIIRSIDADSHQIYLLTPVPLHQLNRATKLVKGDIDLPVTCLLDQQGGSRNSICGVPKRNVPYVSQDVINTVGSSASTIRRNLMRRSQQT</sequence>
<gene>
    <name evidence="14" type="primary">ABSGL_00520.1 scaffold 832</name>
</gene>
<dbReference type="Pfam" id="PF16575">
    <property type="entry name" value="CLP1_P"/>
    <property type="match status" value="1"/>
</dbReference>
<evidence type="ECO:0000256" key="3">
    <source>
        <dbReference type="ARBA" id="ARBA00018706"/>
    </source>
</evidence>
<proteinExistence type="inferred from homology"/>
<evidence type="ECO:0000259" key="13">
    <source>
        <dbReference type="Pfam" id="PF25467"/>
    </source>
</evidence>
<feature type="compositionally biased region" description="Low complexity" evidence="11">
    <location>
        <begin position="184"/>
        <end position="197"/>
    </location>
</feature>
<feature type="region of interest" description="Disordered" evidence="11">
    <location>
        <begin position="1"/>
        <end position="22"/>
    </location>
</feature>
<feature type="region of interest" description="Disordered" evidence="11">
    <location>
        <begin position="59"/>
        <end position="278"/>
    </location>
</feature>
<dbReference type="GO" id="GO:0005730">
    <property type="term" value="C:nucleolus"/>
    <property type="evidence" value="ECO:0007669"/>
    <property type="project" value="UniProtKB-SubCell"/>
</dbReference>
<evidence type="ECO:0000256" key="4">
    <source>
        <dbReference type="ARBA" id="ARBA00019824"/>
    </source>
</evidence>
<evidence type="ECO:0000256" key="2">
    <source>
        <dbReference type="ARBA" id="ARBA00011003"/>
    </source>
</evidence>
<comment type="similarity">
    <text evidence="2">Belongs to the Clp1 family. NOL9/GRC3 subfamily.</text>
</comment>
<dbReference type="GO" id="GO:0051731">
    <property type="term" value="F:polynucleotide 5'-hydroxyl-kinase activity"/>
    <property type="evidence" value="ECO:0007669"/>
    <property type="project" value="InterPro"/>
</dbReference>
<keyword evidence="15" id="KW-1185">Reference proteome</keyword>
<evidence type="ECO:0000256" key="6">
    <source>
        <dbReference type="ARBA" id="ARBA00022679"/>
    </source>
</evidence>
<feature type="compositionally biased region" description="Basic and acidic residues" evidence="11">
    <location>
        <begin position="59"/>
        <end position="78"/>
    </location>
</feature>
<feature type="region of interest" description="Disordered" evidence="11">
    <location>
        <begin position="829"/>
        <end position="855"/>
    </location>
</feature>
<evidence type="ECO:0000256" key="5">
    <source>
        <dbReference type="ARBA" id="ARBA00022552"/>
    </source>
</evidence>
<comment type="subcellular location">
    <subcellularLocation>
        <location evidence="1">Nucleus</location>
        <location evidence="1">Nucleolus</location>
    </subcellularLocation>
</comment>
<evidence type="ECO:0000256" key="10">
    <source>
        <dbReference type="ARBA" id="ARBA00023242"/>
    </source>
</evidence>
<name>A0A163ITA9_ABSGL</name>
<dbReference type="Proteomes" id="UP000078561">
    <property type="component" value="Unassembled WGS sequence"/>
</dbReference>
<dbReference type="EMBL" id="LT550270">
    <property type="protein sequence ID" value="SAL95202.1"/>
    <property type="molecule type" value="Genomic_DNA"/>
</dbReference>
<keyword evidence="5" id="KW-0698">rRNA processing</keyword>
<dbReference type="GO" id="GO:0005524">
    <property type="term" value="F:ATP binding"/>
    <property type="evidence" value="ECO:0007669"/>
    <property type="project" value="UniProtKB-KW"/>
</dbReference>
<evidence type="ECO:0000313" key="14">
    <source>
        <dbReference type="EMBL" id="SAL95202.1"/>
    </source>
</evidence>
<evidence type="ECO:0000259" key="12">
    <source>
        <dbReference type="Pfam" id="PF16575"/>
    </source>
</evidence>
<feature type="compositionally biased region" description="Polar residues" evidence="11">
    <location>
        <begin position="160"/>
        <end position="177"/>
    </location>
</feature>
<dbReference type="GO" id="GO:0000448">
    <property type="term" value="P:cleavage in ITS2 between 5.8S rRNA and LSU-rRNA of tricistronic rRNA transcript (SSU-rRNA, 5.8S rRNA, LSU-rRNA)"/>
    <property type="evidence" value="ECO:0007669"/>
    <property type="project" value="TreeGrafter"/>
</dbReference>
<dbReference type="InterPro" id="IPR045116">
    <property type="entry name" value="Clp1/Grc3"/>
</dbReference>
<feature type="domain" description="NOL9 C-terminal" evidence="13">
    <location>
        <begin position="860"/>
        <end position="904"/>
    </location>
</feature>
<dbReference type="InterPro" id="IPR032319">
    <property type="entry name" value="CLP1_P"/>
</dbReference>
<dbReference type="PANTHER" id="PTHR12755:SF3">
    <property type="entry name" value="POLYNUCLEOTIDE 5'-HYDROXYL-KINASE NOL9"/>
    <property type="match status" value="1"/>
</dbReference>
<dbReference type="OrthoDB" id="2405412at2759"/>
<dbReference type="SUPFAM" id="SSF52540">
    <property type="entry name" value="P-loop containing nucleoside triphosphate hydrolases"/>
    <property type="match status" value="1"/>
</dbReference>
<keyword evidence="9" id="KW-0067">ATP-binding</keyword>
<dbReference type="PANTHER" id="PTHR12755">
    <property type="entry name" value="CLEAVAGE/POLYADENYLATION FACTOR IA SUBUNIT CLP1P"/>
    <property type="match status" value="1"/>
</dbReference>
<keyword evidence="7" id="KW-0547">Nucleotide-binding</keyword>
<dbReference type="AlphaFoldDB" id="A0A163ITA9"/>
<reference evidence="14" key="1">
    <citation type="submission" date="2016-04" db="EMBL/GenBank/DDBJ databases">
        <authorList>
            <person name="Evans L.H."/>
            <person name="Alamgir A."/>
            <person name="Owens N."/>
            <person name="Weber N.D."/>
            <person name="Virtaneva K."/>
            <person name="Barbian K."/>
            <person name="Babar A."/>
            <person name="Rosenke K."/>
        </authorList>
    </citation>
    <scope>NUCLEOTIDE SEQUENCE [LARGE SCALE GENOMIC DNA]</scope>
    <source>
        <strain evidence="14">CBS 101.48</strain>
    </source>
</reference>
<dbReference type="InParanoid" id="A0A163ITA9"/>
<dbReference type="STRING" id="4829.A0A163ITA9"/>
<dbReference type="OMA" id="AQHPQEE"/>
<protein>
    <recommendedName>
        <fullName evidence="4">Polynucleotide 5'-hydroxyl-kinase GRC3</fullName>
    </recommendedName>
    <alternativeName>
        <fullName evidence="3">Polynucleotide 5'-hydroxyl-kinase grc3</fullName>
    </alternativeName>
</protein>
<evidence type="ECO:0000313" key="15">
    <source>
        <dbReference type="Proteomes" id="UP000078561"/>
    </source>
</evidence>